<evidence type="ECO:0000256" key="4">
    <source>
        <dbReference type="ARBA" id="ARBA00022989"/>
    </source>
</evidence>
<dbReference type="GO" id="GO:0016020">
    <property type="term" value="C:membrane"/>
    <property type="evidence" value="ECO:0007669"/>
    <property type="project" value="UniProtKB-SubCell"/>
</dbReference>
<dbReference type="PANTHER" id="PTHR23291:SF50">
    <property type="entry name" value="PROTEIN LIFEGUARD 4"/>
    <property type="match status" value="1"/>
</dbReference>
<reference evidence="7" key="1">
    <citation type="journal article" date="2021" name="PeerJ">
        <title>Extensive microbial diversity within the chicken gut microbiome revealed by metagenomics and culture.</title>
        <authorList>
            <person name="Gilroy R."/>
            <person name="Ravi A."/>
            <person name="Getino M."/>
            <person name="Pursley I."/>
            <person name="Horton D.L."/>
            <person name="Alikhan N.F."/>
            <person name="Baker D."/>
            <person name="Gharbi K."/>
            <person name="Hall N."/>
            <person name="Watson M."/>
            <person name="Adriaenssens E.M."/>
            <person name="Foster-Nyarko E."/>
            <person name="Jarju S."/>
            <person name="Secka A."/>
            <person name="Antonio M."/>
            <person name="Oren A."/>
            <person name="Chaudhuri R.R."/>
            <person name="La Ragione R."/>
            <person name="Hildebrand F."/>
            <person name="Pallen M.J."/>
        </authorList>
    </citation>
    <scope>NUCLEOTIDE SEQUENCE</scope>
    <source>
        <strain evidence="7">CHK121-7720</strain>
    </source>
</reference>
<dbReference type="CDD" id="cd10432">
    <property type="entry name" value="BI-1-like_bacterial"/>
    <property type="match status" value="1"/>
</dbReference>
<evidence type="ECO:0000256" key="2">
    <source>
        <dbReference type="ARBA" id="ARBA00010350"/>
    </source>
</evidence>
<feature type="transmembrane region" description="Helical" evidence="6">
    <location>
        <begin position="29"/>
        <end position="52"/>
    </location>
</feature>
<dbReference type="AlphaFoldDB" id="A0A921MQC0"/>
<evidence type="ECO:0000256" key="1">
    <source>
        <dbReference type="ARBA" id="ARBA00004141"/>
    </source>
</evidence>
<feature type="transmembrane region" description="Helical" evidence="6">
    <location>
        <begin position="144"/>
        <end position="162"/>
    </location>
</feature>
<feature type="transmembrane region" description="Helical" evidence="6">
    <location>
        <begin position="168"/>
        <end position="184"/>
    </location>
</feature>
<protein>
    <submittedName>
        <fullName evidence="7">Bax inhibitor-1/YccA family protein</fullName>
    </submittedName>
</protein>
<dbReference type="Pfam" id="PF01027">
    <property type="entry name" value="Bax1-I"/>
    <property type="match status" value="1"/>
</dbReference>
<proteinExistence type="inferred from homology"/>
<evidence type="ECO:0000256" key="3">
    <source>
        <dbReference type="ARBA" id="ARBA00022692"/>
    </source>
</evidence>
<sequence length="232" mass="25276">MENSYDSYKSTAGTSVLSTVMRKVYGRMFFALVVTALTALYVASSPALLATILGSRGIFFGLIIAELAVVFVVSGMLHKLSSTTAVLLFYLYAILNGVVFSSIFVVYELGSIAYTFFITAGVFGAMTVYGLVTKNDMTKFGSYCMMALFGLIIATVVNIFVASSTLDWIISFVGVALFIGLTAWDTQKIKNAAYEVEPSQMGKLATIGALSLYLDFINLFLYLLRFFGRSND</sequence>
<dbReference type="PANTHER" id="PTHR23291">
    <property type="entry name" value="BAX INHIBITOR-RELATED"/>
    <property type="match status" value="1"/>
</dbReference>
<evidence type="ECO:0000256" key="5">
    <source>
        <dbReference type="ARBA" id="ARBA00023136"/>
    </source>
</evidence>
<organism evidence="7 8">
    <name type="scientific">Barnesiella viscericola</name>
    <dbReference type="NCBI Taxonomy" id="397865"/>
    <lineage>
        <taxon>Bacteria</taxon>
        <taxon>Pseudomonadati</taxon>
        <taxon>Bacteroidota</taxon>
        <taxon>Bacteroidia</taxon>
        <taxon>Bacteroidales</taxon>
        <taxon>Barnesiellaceae</taxon>
        <taxon>Barnesiella</taxon>
    </lineage>
</organism>
<comment type="similarity">
    <text evidence="2 6">Belongs to the BI1 family.</text>
</comment>
<comment type="caution">
    <text evidence="7">The sequence shown here is derived from an EMBL/GenBank/DDBJ whole genome shotgun (WGS) entry which is preliminary data.</text>
</comment>
<gene>
    <name evidence="7" type="ORF">K8U91_01790</name>
</gene>
<feature type="transmembrane region" description="Helical" evidence="6">
    <location>
        <begin position="89"/>
        <end position="107"/>
    </location>
</feature>
<name>A0A921MQC0_9BACT</name>
<dbReference type="EMBL" id="DYUD01000009">
    <property type="protein sequence ID" value="HJG88196.1"/>
    <property type="molecule type" value="Genomic_DNA"/>
</dbReference>
<dbReference type="InterPro" id="IPR006214">
    <property type="entry name" value="Bax_inhibitor_1-related"/>
</dbReference>
<evidence type="ECO:0000313" key="7">
    <source>
        <dbReference type="EMBL" id="HJG88196.1"/>
    </source>
</evidence>
<feature type="transmembrane region" description="Helical" evidence="6">
    <location>
        <begin position="113"/>
        <end position="132"/>
    </location>
</feature>
<feature type="transmembrane region" description="Helical" evidence="6">
    <location>
        <begin position="58"/>
        <end position="77"/>
    </location>
</feature>
<dbReference type="GeneID" id="90529323"/>
<keyword evidence="5 6" id="KW-0472">Membrane</keyword>
<keyword evidence="3 6" id="KW-0812">Transmembrane</keyword>
<dbReference type="Proteomes" id="UP000757103">
    <property type="component" value="Unassembled WGS sequence"/>
</dbReference>
<dbReference type="RefSeq" id="WP_025278666.1">
    <property type="nucleotide sequence ID" value="NZ_CAMLUE010000005.1"/>
</dbReference>
<evidence type="ECO:0000256" key="6">
    <source>
        <dbReference type="RuleBase" id="RU004379"/>
    </source>
</evidence>
<evidence type="ECO:0000313" key="8">
    <source>
        <dbReference type="Proteomes" id="UP000757103"/>
    </source>
</evidence>
<accession>A0A921MQC0</accession>
<keyword evidence="4 6" id="KW-1133">Transmembrane helix</keyword>
<reference evidence="7" key="2">
    <citation type="submission" date="2021-09" db="EMBL/GenBank/DDBJ databases">
        <authorList>
            <person name="Gilroy R."/>
        </authorList>
    </citation>
    <scope>NUCLEOTIDE SEQUENCE</scope>
    <source>
        <strain evidence="7">CHK121-7720</strain>
    </source>
</reference>
<feature type="transmembrane region" description="Helical" evidence="6">
    <location>
        <begin position="204"/>
        <end position="224"/>
    </location>
</feature>
<comment type="subcellular location">
    <subcellularLocation>
        <location evidence="1">Membrane</location>
        <topology evidence="1">Multi-pass membrane protein</topology>
    </subcellularLocation>
</comment>